<protein>
    <submittedName>
        <fullName evidence="1">Uncharacterized protein</fullName>
    </submittedName>
</protein>
<proteinExistence type="predicted"/>
<dbReference type="KEGG" id="byl:A4V09_09630"/>
<keyword evidence="2" id="KW-1185">Reference proteome</keyword>
<dbReference type="AlphaFoldDB" id="A0A1C7IAG6"/>
<dbReference type="STRING" id="1796616.A4V09_09630"/>
<organism evidence="1 2">
    <name type="scientific">Blautia pseudococcoides</name>
    <dbReference type="NCBI Taxonomy" id="1796616"/>
    <lineage>
        <taxon>Bacteria</taxon>
        <taxon>Bacillati</taxon>
        <taxon>Bacillota</taxon>
        <taxon>Clostridia</taxon>
        <taxon>Lachnospirales</taxon>
        <taxon>Lachnospiraceae</taxon>
        <taxon>Blautia</taxon>
    </lineage>
</organism>
<accession>A0A1C7IAG6</accession>
<evidence type="ECO:0000313" key="2">
    <source>
        <dbReference type="Proteomes" id="UP000092574"/>
    </source>
</evidence>
<dbReference type="EMBL" id="CP015405">
    <property type="protein sequence ID" value="ANU75998.1"/>
    <property type="molecule type" value="Genomic_DNA"/>
</dbReference>
<sequence>MHLVYRNFNTYGKKCQQYILGLSPLGSEVWKLSVIINSYAYQKEACGQINAGSKEKTAYSAVPLIRFLKKIIISYHIILIM</sequence>
<dbReference type="Proteomes" id="UP000092574">
    <property type="component" value="Chromosome"/>
</dbReference>
<reference evidence="1" key="1">
    <citation type="submission" date="2017-04" db="EMBL/GenBank/DDBJ databases">
        <title>Complete Genome Sequences of Twelve Strains of a Stable Defined Moderately Diverse Mouse Microbiota 2 (sDMDMm2).</title>
        <authorList>
            <person name="Uchimura Y."/>
            <person name="Wyss M."/>
            <person name="Brugiroux S."/>
            <person name="Limenitakis J.P."/>
            <person name="Stecher B."/>
            <person name="McCoy K.D."/>
            <person name="Macpherson A.J."/>
        </authorList>
    </citation>
    <scope>NUCLEOTIDE SEQUENCE</scope>
    <source>
        <strain evidence="1">YL58</strain>
    </source>
</reference>
<evidence type="ECO:0000313" key="1">
    <source>
        <dbReference type="EMBL" id="ANU75998.1"/>
    </source>
</evidence>
<gene>
    <name evidence="1" type="ORF">A4V09_09630</name>
</gene>
<name>A0A1C7IAG6_9FIRM</name>